<name>A0ABR2XFL9_9PEZI</name>
<evidence type="ECO:0000313" key="2">
    <source>
        <dbReference type="Proteomes" id="UP001465668"/>
    </source>
</evidence>
<dbReference type="EMBL" id="JARVKM010000062">
    <property type="protein sequence ID" value="KAK9772421.1"/>
    <property type="molecule type" value="Genomic_DNA"/>
</dbReference>
<sequence>MSAWNYALGNTSRATWSIIEPRTVVGEAWAPTVQLTMVLNGLIHVSAPAAATPSHSSYESATPISPEGACFQPGTLSSSVLIAADLKNNSYVAGHWTEFPGNEPTVLVQTPFVDNKAPDHTVLHDGPCA</sequence>
<organism evidence="1 2">
    <name type="scientific">Seiridium cardinale</name>
    <dbReference type="NCBI Taxonomy" id="138064"/>
    <lineage>
        <taxon>Eukaryota</taxon>
        <taxon>Fungi</taxon>
        <taxon>Dikarya</taxon>
        <taxon>Ascomycota</taxon>
        <taxon>Pezizomycotina</taxon>
        <taxon>Sordariomycetes</taxon>
        <taxon>Xylariomycetidae</taxon>
        <taxon>Amphisphaeriales</taxon>
        <taxon>Sporocadaceae</taxon>
        <taxon>Seiridium</taxon>
    </lineage>
</organism>
<gene>
    <name evidence="1" type="ORF">SCAR479_10959</name>
</gene>
<evidence type="ECO:0000313" key="1">
    <source>
        <dbReference type="EMBL" id="KAK9772421.1"/>
    </source>
</evidence>
<accession>A0ABR2XFL9</accession>
<dbReference type="Proteomes" id="UP001465668">
    <property type="component" value="Unassembled WGS sequence"/>
</dbReference>
<comment type="caution">
    <text evidence="1">The sequence shown here is derived from an EMBL/GenBank/DDBJ whole genome shotgun (WGS) entry which is preliminary data.</text>
</comment>
<keyword evidence="2" id="KW-1185">Reference proteome</keyword>
<reference evidence="1 2" key="1">
    <citation type="submission" date="2024-02" db="EMBL/GenBank/DDBJ databases">
        <title>First draft genome assembly of two strains of Seiridium cardinale.</title>
        <authorList>
            <person name="Emiliani G."/>
            <person name="Scali E."/>
        </authorList>
    </citation>
    <scope>NUCLEOTIDE SEQUENCE [LARGE SCALE GENOMIC DNA]</scope>
    <source>
        <strain evidence="1 2">BM-138-000479</strain>
    </source>
</reference>
<proteinExistence type="predicted"/>
<protein>
    <submittedName>
        <fullName evidence="1">Uncharacterized protein</fullName>
    </submittedName>
</protein>